<evidence type="ECO:0000256" key="12">
    <source>
        <dbReference type="SAM" id="SignalP"/>
    </source>
</evidence>
<dbReference type="InterPro" id="IPR004898">
    <property type="entry name" value="Pectate_lyase_PlyH/PlyE-like"/>
</dbReference>
<dbReference type="WBParaSite" id="MhA1_Contig1669.frz3.gene6">
    <property type="protein sequence ID" value="MhA1_Contig1669.frz3.gene6"/>
    <property type="gene ID" value="MhA1_Contig1669.frz3.gene6"/>
</dbReference>
<dbReference type="Gene3D" id="2.160.20.10">
    <property type="entry name" value="Single-stranded right-handed beta-helix, Pectin lyase-like"/>
    <property type="match status" value="1"/>
</dbReference>
<dbReference type="EC" id="4.2.2.2" evidence="5"/>
<evidence type="ECO:0000313" key="13">
    <source>
        <dbReference type="Proteomes" id="UP000095281"/>
    </source>
</evidence>
<evidence type="ECO:0000256" key="8">
    <source>
        <dbReference type="ARBA" id="ARBA00022837"/>
    </source>
</evidence>
<evidence type="ECO:0000313" key="14">
    <source>
        <dbReference type="WBParaSite" id="MhA1_Contig1669.frz3.gene6"/>
    </source>
</evidence>
<dbReference type="GO" id="GO:0030570">
    <property type="term" value="F:pectate lyase activity"/>
    <property type="evidence" value="ECO:0007669"/>
    <property type="project" value="UniProtKB-EC"/>
</dbReference>
<dbReference type="GO" id="GO:0005576">
    <property type="term" value="C:extracellular region"/>
    <property type="evidence" value="ECO:0007669"/>
    <property type="project" value="UniProtKB-SubCell"/>
</dbReference>
<comment type="function">
    <text evidence="10">Pectinolytic enzyme consist of four classes of enzymes: pectin lyase, polygalacturonase, pectin methylesterase and rhamnogalacturonase. Among pectinolytic enzymes, pectin lyase is the most important in depolymerization of pectin, since it cleaves internal glycosidic bonds of highly methylated pectins. Favors pectate, the anion, over pectin, the methyl ester.</text>
</comment>
<accession>A0A1I8B8G8</accession>
<name>A0A1I8B8G8_MELHA</name>
<dbReference type="SUPFAM" id="SSF51126">
    <property type="entry name" value="Pectin lyase-like"/>
    <property type="match status" value="1"/>
</dbReference>
<evidence type="ECO:0000256" key="4">
    <source>
        <dbReference type="ARBA" id="ARBA00006463"/>
    </source>
</evidence>
<keyword evidence="7 12" id="KW-0732">Signal</keyword>
<evidence type="ECO:0000256" key="2">
    <source>
        <dbReference type="ARBA" id="ARBA00001913"/>
    </source>
</evidence>
<sequence>MAGLLLIIFLFPMLLESCLGINWPKPTDTIKRKNTLKITKRTDCGGKMYIPDGSKNWGKGEFMYPVIEVADGVKISNCMVQGGDGIHCLGRCTLENCWVENVKDDAISLFGTSSKSKYNVTGGGARNVGSKAIQFNGAGKLFVNNYYIQNTVEGIRSCGNCEDQYHREIKINGLTIVNLKTGQYVVGVNSNYNDKASLRNICIIGSTNVYPCKVFEGNENQGNPKVIQSEKESGGDGKYCDYKSSDIHIGS</sequence>
<evidence type="ECO:0000256" key="1">
    <source>
        <dbReference type="ARBA" id="ARBA00000695"/>
    </source>
</evidence>
<proteinExistence type="inferred from homology"/>
<protein>
    <recommendedName>
        <fullName evidence="11">Probable pectate lyase F</fullName>
        <ecNumber evidence="5">4.2.2.2</ecNumber>
    </recommendedName>
</protein>
<evidence type="ECO:0000256" key="5">
    <source>
        <dbReference type="ARBA" id="ARBA00012272"/>
    </source>
</evidence>
<evidence type="ECO:0000256" key="3">
    <source>
        <dbReference type="ARBA" id="ARBA00004613"/>
    </source>
</evidence>
<evidence type="ECO:0000256" key="6">
    <source>
        <dbReference type="ARBA" id="ARBA00022525"/>
    </source>
</evidence>
<keyword evidence="9" id="KW-0456">Lyase</keyword>
<evidence type="ECO:0000256" key="9">
    <source>
        <dbReference type="ARBA" id="ARBA00023239"/>
    </source>
</evidence>
<evidence type="ECO:0000256" key="7">
    <source>
        <dbReference type="ARBA" id="ARBA00022729"/>
    </source>
</evidence>
<organism evidence="13 14">
    <name type="scientific">Meloidogyne hapla</name>
    <name type="common">Root-knot nematode worm</name>
    <dbReference type="NCBI Taxonomy" id="6305"/>
    <lineage>
        <taxon>Eukaryota</taxon>
        <taxon>Metazoa</taxon>
        <taxon>Ecdysozoa</taxon>
        <taxon>Nematoda</taxon>
        <taxon>Chromadorea</taxon>
        <taxon>Rhabditida</taxon>
        <taxon>Tylenchina</taxon>
        <taxon>Tylenchomorpha</taxon>
        <taxon>Tylenchoidea</taxon>
        <taxon>Meloidogynidae</taxon>
        <taxon>Meloidogyninae</taxon>
        <taxon>Meloidogyne</taxon>
    </lineage>
</organism>
<dbReference type="InterPro" id="IPR011050">
    <property type="entry name" value="Pectin_lyase_fold/virulence"/>
</dbReference>
<keyword evidence="13" id="KW-1185">Reference proteome</keyword>
<dbReference type="PANTHER" id="PTHR33407">
    <property type="entry name" value="PECTATE LYASE F-RELATED"/>
    <property type="match status" value="1"/>
</dbReference>
<feature type="signal peptide" evidence="12">
    <location>
        <begin position="1"/>
        <end position="20"/>
    </location>
</feature>
<dbReference type="AlphaFoldDB" id="A0A1I8B8G8"/>
<keyword evidence="8" id="KW-0106">Calcium</keyword>
<dbReference type="Proteomes" id="UP000095281">
    <property type="component" value="Unplaced"/>
</dbReference>
<dbReference type="Pfam" id="PF03211">
    <property type="entry name" value="Pectate_lyase"/>
    <property type="match status" value="1"/>
</dbReference>
<dbReference type="GO" id="GO:0045490">
    <property type="term" value="P:pectin catabolic process"/>
    <property type="evidence" value="ECO:0007669"/>
    <property type="project" value="TreeGrafter"/>
</dbReference>
<comment type="cofactor">
    <cofactor evidence="2">
        <name>Ca(2+)</name>
        <dbReference type="ChEBI" id="CHEBI:29108"/>
    </cofactor>
</comment>
<dbReference type="InterPro" id="IPR012334">
    <property type="entry name" value="Pectin_lyas_fold"/>
</dbReference>
<comment type="similarity">
    <text evidence="4">Belongs to the polysaccharide lyase 3 family.</text>
</comment>
<evidence type="ECO:0000256" key="10">
    <source>
        <dbReference type="ARBA" id="ARBA00025679"/>
    </source>
</evidence>
<comment type="subcellular location">
    <subcellularLocation>
        <location evidence="3">Secreted</location>
    </subcellularLocation>
</comment>
<evidence type="ECO:0000256" key="11">
    <source>
        <dbReference type="ARBA" id="ARBA00039895"/>
    </source>
</evidence>
<keyword evidence="6" id="KW-0964">Secreted</keyword>
<comment type="catalytic activity">
    <reaction evidence="1">
        <text>Eliminative cleavage of (1-&gt;4)-alpha-D-galacturonan to give oligosaccharides with 4-deoxy-alpha-D-galact-4-enuronosyl groups at their non-reducing ends.</text>
        <dbReference type="EC" id="4.2.2.2"/>
    </reaction>
</comment>
<reference evidence="14" key="1">
    <citation type="submission" date="2016-11" db="UniProtKB">
        <authorList>
            <consortium name="WormBaseParasite"/>
        </authorList>
    </citation>
    <scope>IDENTIFICATION</scope>
</reference>
<dbReference type="PANTHER" id="PTHR33407:SF9">
    <property type="entry name" value="PECTATE LYASE F-RELATED"/>
    <property type="match status" value="1"/>
</dbReference>
<feature type="chain" id="PRO_5009315545" description="Probable pectate lyase F" evidence="12">
    <location>
        <begin position="21"/>
        <end position="251"/>
    </location>
</feature>